<dbReference type="STRING" id="137246.A0A401RZP9"/>
<dbReference type="InterPro" id="IPR040388">
    <property type="entry name" value="CXXC4/CXXC5"/>
</dbReference>
<comment type="subcellular location">
    <subcellularLocation>
        <location evidence="2">Cytoplasm</location>
    </subcellularLocation>
    <subcellularLocation>
        <location evidence="1">Nucleus</location>
    </subcellularLocation>
</comment>
<evidence type="ECO:0000256" key="1">
    <source>
        <dbReference type="ARBA" id="ARBA00004123"/>
    </source>
</evidence>
<name>A0A401RZP9_CHIPU</name>
<keyword evidence="8" id="KW-0539">Nucleus</keyword>
<protein>
    <recommendedName>
        <fullName evidence="9">CXXC-type zinc finger protein 5</fullName>
    </recommendedName>
</protein>
<evidence type="ECO:0000259" key="13">
    <source>
        <dbReference type="PROSITE" id="PS51058"/>
    </source>
</evidence>
<evidence type="ECO:0000256" key="5">
    <source>
        <dbReference type="ARBA" id="ARBA00022771"/>
    </source>
</evidence>
<keyword evidence="4" id="KW-0479">Metal-binding</keyword>
<evidence type="ECO:0000256" key="6">
    <source>
        <dbReference type="ARBA" id="ARBA00022833"/>
    </source>
</evidence>
<evidence type="ECO:0000256" key="3">
    <source>
        <dbReference type="ARBA" id="ARBA00022490"/>
    </source>
</evidence>
<comment type="caution">
    <text evidence="14">The sequence shown here is derived from an EMBL/GenBank/DDBJ whole genome shotgun (WGS) entry which is preliminary data.</text>
</comment>
<evidence type="ECO:0000256" key="11">
    <source>
        <dbReference type="PROSITE-ProRule" id="PRU00509"/>
    </source>
</evidence>
<dbReference type="PROSITE" id="PS51058">
    <property type="entry name" value="ZF_CXXC"/>
    <property type="match status" value="1"/>
</dbReference>
<dbReference type="GO" id="GO:0005634">
    <property type="term" value="C:nucleus"/>
    <property type="evidence" value="ECO:0007669"/>
    <property type="project" value="UniProtKB-SubCell"/>
</dbReference>
<dbReference type="GO" id="GO:0005737">
    <property type="term" value="C:cytoplasm"/>
    <property type="evidence" value="ECO:0007669"/>
    <property type="project" value="UniProtKB-SubCell"/>
</dbReference>
<evidence type="ECO:0000256" key="12">
    <source>
        <dbReference type="SAM" id="MobiDB-lite"/>
    </source>
</evidence>
<feature type="domain" description="CXXC-type" evidence="13">
    <location>
        <begin position="339"/>
        <end position="380"/>
    </location>
</feature>
<gene>
    <name evidence="14" type="ORF">chiPu_0001957</name>
</gene>
<keyword evidence="5 11" id="KW-0863">Zinc-finger</keyword>
<keyword evidence="3" id="KW-0963">Cytoplasm</keyword>
<keyword evidence="6" id="KW-0862">Zinc</keyword>
<evidence type="ECO:0000256" key="10">
    <source>
        <dbReference type="ARBA" id="ARBA00046659"/>
    </source>
</evidence>
<evidence type="ECO:0000256" key="9">
    <source>
        <dbReference type="ARBA" id="ARBA00039661"/>
    </source>
</evidence>
<evidence type="ECO:0000256" key="4">
    <source>
        <dbReference type="ARBA" id="ARBA00022723"/>
    </source>
</evidence>
<dbReference type="InterPro" id="IPR002857">
    <property type="entry name" value="Znf_CXXC"/>
</dbReference>
<evidence type="ECO:0000313" key="15">
    <source>
        <dbReference type="Proteomes" id="UP000287033"/>
    </source>
</evidence>
<dbReference type="GO" id="GO:0008327">
    <property type="term" value="F:methyl-CpG binding"/>
    <property type="evidence" value="ECO:0007669"/>
    <property type="project" value="TreeGrafter"/>
</dbReference>
<keyword evidence="15" id="KW-1185">Reference proteome</keyword>
<dbReference type="PANTHER" id="PTHR13419:SF2">
    <property type="entry name" value="CXXC-TYPE ZINC FINGER PROTEIN 5"/>
    <property type="match status" value="1"/>
</dbReference>
<reference evidence="14 15" key="1">
    <citation type="journal article" date="2018" name="Nat. Ecol. Evol.">
        <title>Shark genomes provide insights into elasmobranch evolution and the origin of vertebrates.</title>
        <authorList>
            <person name="Hara Y"/>
            <person name="Yamaguchi K"/>
            <person name="Onimaru K"/>
            <person name="Kadota M"/>
            <person name="Koyanagi M"/>
            <person name="Keeley SD"/>
            <person name="Tatsumi K"/>
            <person name="Tanaka K"/>
            <person name="Motone F"/>
            <person name="Kageyama Y"/>
            <person name="Nozu R"/>
            <person name="Adachi N"/>
            <person name="Nishimura O"/>
            <person name="Nakagawa R"/>
            <person name="Tanegashima C"/>
            <person name="Kiyatake I"/>
            <person name="Matsumoto R"/>
            <person name="Murakumo K"/>
            <person name="Nishida K"/>
            <person name="Terakita A"/>
            <person name="Kuratani S"/>
            <person name="Sato K"/>
            <person name="Hyodo S Kuraku.S."/>
        </authorList>
    </citation>
    <scope>NUCLEOTIDE SEQUENCE [LARGE SCALE GENOMIC DNA]</scope>
</reference>
<dbReference type="AlphaFoldDB" id="A0A401RZP9"/>
<dbReference type="OrthoDB" id="8777148at2759"/>
<proteinExistence type="predicted"/>
<feature type="region of interest" description="Disordered" evidence="12">
    <location>
        <begin position="215"/>
        <end position="239"/>
    </location>
</feature>
<dbReference type="Pfam" id="PF02008">
    <property type="entry name" value="zf-CXXC"/>
    <property type="match status" value="1"/>
</dbReference>
<dbReference type="EMBL" id="BEZZ01000033">
    <property type="protein sequence ID" value="GCC23560.1"/>
    <property type="molecule type" value="Genomic_DNA"/>
</dbReference>
<dbReference type="Proteomes" id="UP000287033">
    <property type="component" value="Unassembled WGS sequence"/>
</dbReference>
<sequence length="405" mass="44945">MSACLRLARMGRNEIKENLCRSGSVVSTHFTWQCAKCEGKHIEKLDWNRKVVVLSLCVIERKLAHNIHEWAQVGRNIPWLSTGKGNNGDARAAGEEQVGEGSDLRCHGRLLHQILQNFGFHNTSESLMMSNASKLTEQQISQTIDPLEKDNSKDDELTAELEKRSRSGIINEPLSKVLKKPRTSTRFSTFGSTSSMIGQLQNGSILVHGKESTVVPNSTTSKHKRVSHLLDKSDRSLESSSEIQNEVHIASSDLQKQVEPEHIFLSSEREAGISDMEVVSAAEAISSPVDLPFMGGIPLNPGVFIMTPAGIFMADSALQMAGLVEYPLQNDLASAIHSGKKKRKRCGMCEPCRRRLNCEECSSCRNRKTGHQICKLRKCEELKKKPTAALEKVILPSGAAFRWFQ</sequence>
<dbReference type="PANTHER" id="PTHR13419">
    <property type="entry name" value="ZINC FINGER-CONTAINING"/>
    <property type="match status" value="1"/>
</dbReference>
<evidence type="ECO:0000313" key="14">
    <source>
        <dbReference type="EMBL" id="GCC23560.1"/>
    </source>
</evidence>
<organism evidence="14 15">
    <name type="scientific">Chiloscyllium punctatum</name>
    <name type="common">Brownbanded bambooshark</name>
    <name type="synonym">Hemiscyllium punctatum</name>
    <dbReference type="NCBI Taxonomy" id="137246"/>
    <lineage>
        <taxon>Eukaryota</taxon>
        <taxon>Metazoa</taxon>
        <taxon>Chordata</taxon>
        <taxon>Craniata</taxon>
        <taxon>Vertebrata</taxon>
        <taxon>Chondrichthyes</taxon>
        <taxon>Elasmobranchii</taxon>
        <taxon>Galeomorphii</taxon>
        <taxon>Galeoidea</taxon>
        <taxon>Orectolobiformes</taxon>
        <taxon>Hemiscylliidae</taxon>
        <taxon>Chiloscyllium</taxon>
    </lineage>
</organism>
<keyword evidence="7" id="KW-0238">DNA-binding</keyword>
<comment type="subunit">
    <text evidence="10">Interacts with DVL1. Interacts with RBPJ.</text>
</comment>
<feature type="compositionally biased region" description="Basic and acidic residues" evidence="12">
    <location>
        <begin position="228"/>
        <end position="237"/>
    </location>
</feature>
<evidence type="ECO:0000256" key="8">
    <source>
        <dbReference type="ARBA" id="ARBA00023242"/>
    </source>
</evidence>
<evidence type="ECO:0000256" key="7">
    <source>
        <dbReference type="ARBA" id="ARBA00023125"/>
    </source>
</evidence>
<dbReference type="OMA" id="LAHNIHE"/>
<accession>A0A401RZP9</accession>
<evidence type="ECO:0000256" key="2">
    <source>
        <dbReference type="ARBA" id="ARBA00004496"/>
    </source>
</evidence>
<dbReference type="GO" id="GO:0008270">
    <property type="term" value="F:zinc ion binding"/>
    <property type="evidence" value="ECO:0007669"/>
    <property type="project" value="UniProtKB-KW"/>
</dbReference>